<dbReference type="EMBL" id="AP019735">
    <property type="protein sequence ID" value="BBL02875.1"/>
    <property type="molecule type" value="Genomic_DNA"/>
</dbReference>
<keyword evidence="3" id="KW-1185">Reference proteome</keyword>
<gene>
    <name evidence="2" type="ORF">A5CBH24_01880</name>
</gene>
<evidence type="ECO:0000313" key="3">
    <source>
        <dbReference type="Proteomes" id="UP000318946"/>
    </source>
</evidence>
<reference evidence="3" key="1">
    <citation type="submission" date="2019-06" db="EMBL/GenBank/DDBJ databases">
        <title>Alistipes onderdonkii subsp. vulgaris subsp. nov., Alistipes dispar sp. nov. and Alistipes communis sp. nov., isolated from human faeces, and creation of Alistipes onderdonkii subsp. onderdonkii subsp. nov.</title>
        <authorList>
            <person name="Sakamoto M."/>
            <person name="Ikeyama N."/>
            <person name="Ogata Y."/>
            <person name="Suda W."/>
            <person name="Iino T."/>
            <person name="Hattori M."/>
            <person name="Ohkuma M."/>
        </authorList>
    </citation>
    <scope>NUCLEOTIDE SEQUENCE [LARGE SCALE GENOMIC DNA]</scope>
    <source>
        <strain evidence="3">5CBH24</strain>
    </source>
</reference>
<dbReference type="Proteomes" id="UP000318946">
    <property type="component" value="Chromosome"/>
</dbReference>
<evidence type="ECO:0000313" key="2">
    <source>
        <dbReference type="EMBL" id="BBL02875.1"/>
    </source>
</evidence>
<feature type="compositionally biased region" description="Polar residues" evidence="1">
    <location>
        <begin position="73"/>
        <end position="82"/>
    </location>
</feature>
<dbReference type="AlphaFoldDB" id="A0A4Y1WQB6"/>
<accession>A0A4Y1WQB6</accession>
<protein>
    <submittedName>
        <fullName evidence="2">Uncharacterized protein</fullName>
    </submittedName>
</protein>
<name>A0A4Y1WQB6_9BACT</name>
<dbReference type="KEGG" id="acou:A5CBH24_01880"/>
<organism evidence="2 3">
    <name type="scientific">Alistipes communis</name>
    <dbReference type="NCBI Taxonomy" id="2585118"/>
    <lineage>
        <taxon>Bacteria</taxon>
        <taxon>Pseudomonadati</taxon>
        <taxon>Bacteroidota</taxon>
        <taxon>Bacteroidia</taxon>
        <taxon>Bacteroidales</taxon>
        <taxon>Rikenellaceae</taxon>
        <taxon>Alistipes</taxon>
    </lineage>
</organism>
<evidence type="ECO:0000256" key="1">
    <source>
        <dbReference type="SAM" id="MobiDB-lite"/>
    </source>
</evidence>
<proteinExistence type="predicted"/>
<feature type="region of interest" description="Disordered" evidence="1">
    <location>
        <begin position="54"/>
        <end position="82"/>
    </location>
</feature>
<sequence>MPKYEKTHAKANFGSLLKMKDQTFRSVIRKKNLKEFRREDRLPEYLRAEDCEVHPYSGSPRRTLRPGRHNVSPAKSGTRTPR</sequence>